<keyword evidence="5" id="KW-1185">Reference proteome</keyword>
<protein>
    <submittedName>
        <fullName evidence="4">Iron-containing alcohol dehydrogenase</fullName>
    </submittedName>
</protein>
<evidence type="ECO:0000256" key="1">
    <source>
        <dbReference type="ARBA" id="ARBA00023002"/>
    </source>
</evidence>
<dbReference type="Gene3D" id="3.40.50.1970">
    <property type="match status" value="1"/>
</dbReference>
<dbReference type="SUPFAM" id="SSF56796">
    <property type="entry name" value="Dehydroquinate synthase-like"/>
    <property type="match status" value="1"/>
</dbReference>
<evidence type="ECO:0000313" key="4">
    <source>
        <dbReference type="EMBL" id="AFK51678.1"/>
    </source>
</evidence>
<dbReference type="PANTHER" id="PTHR11496">
    <property type="entry name" value="ALCOHOL DEHYDROGENASE"/>
    <property type="match status" value="1"/>
</dbReference>
<dbReference type="InterPro" id="IPR039697">
    <property type="entry name" value="Alcohol_dehydrogenase_Fe"/>
</dbReference>
<dbReference type="HOGENOM" id="CLU_007207_0_4_2"/>
<dbReference type="PANTHER" id="PTHR11496:SF104">
    <property type="entry name" value="3-DEOXY-ALPHA-D-MANNO-OCTULOSONATE 8-OXIDASE"/>
    <property type="match status" value="1"/>
</dbReference>
<dbReference type="GO" id="GO:0046872">
    <property type="term" value="F:metal ion binding"/>
    <property type="evidence" value="ECO:0007669"/>
    <property type="project" value="InterPro"/>
</dbReference>
<reference evidence="4 5" key="1">
    <citation type="journal article" date="2012" name="J. Bacteriol.">
        <title>Complete genome sequence of the hyperthermophilic cellulolytic Crenarchaeon 'Thermogladius cellulolyticus' 1633.</title>
        <authorList>
            <person name="Mardanov A.V."/>
            <person name="Kochetkova T.V."/>
            <person name="Beletsky A.V."/>
            <person name="Bonch-Osmolovskaya E.A."/>
            <person name="Ravin N.V."/>
            <person name="Skryabin K.G."/>
        </authorList>
    </citation>
    <scope>NUCLEOTIDE SEQUENCE [LARGE SCALE GENOMIC DNA]</scope>
    <source>
        <strain evidence="5">DSM 22663 / VKM B-2946 / 1633</strain>
    </source>
</reference>
<proteinExistence type="predicted"/>
<dbReference type="CDD" id="cd08186">
    <property type="entry name" value="Fe-ADH-like"/>
    <property type="match status" value="1"/>
</dbReference>
<dbReference type="GeneID" id="13013576"/>
<dbReference type="Proteomes" id="UP000005270">
    <property type="component" value="Chromosome"/>
</dbReference>
<dbReference type="Pfam" id="PF00465">
    <property type="entry name" value="Fe-ADH"/>
    <property type="match status" value="1"/>
</dbReference>
<feature type="domain" description="Alcohol dehydrogenase iron-type/glycerol dehydrogenase GldA" evidence="2">
    <location>
        <begin position="16"/>
        <end position="177"/>
    </location>
</feature>
<dbReference type="AlphaFoldDB" id="I3TFZ0"/>
<dbReference type="FunCoup" id="I3TFZ0">
    <property type="interactions" value="6"/>
</dbReference>
<dbReference type="InterPro" id="IPR056798">
    <property type="entry name" value="ADH_Fe_C"/>
</dbReference>
<dbReference type="GO" id="GO:0004022">
    <property type="term" value="F:alcohol dehydrogenase (NAD+) activity"/>
    <property type="evidence" value="ECO:0007669"/>
    <property type="project" value="TreeGrafter"/>
</dbReference>
<accession>I3TFZ0</accession>
<sequence>MSKVKPFRLKHEEVTLYFGENSLEKAAWFLEGKKKVGIVMGRQSAKVSGALDDLFNILNERGVEHVVFSDVTPNPYLSQALRAGELFWRESVDAVVAVGGGSVIDVAKVASVIAVAGSRFEDLLKGAKPKRKLPLLAVNLTHGTGTEVDRYAVVTVDETKEKHGLSVTYPDVSVDDPRYTLTLSLEQTIYTSLDAFYHAYESATSTVSYPLVETLSYEAIAIIGEKLPRLVNNLKDIGLRTSMLYASMLAGLSIDMASTHLVHGIEHVLSGFEPRLAHGAGLALLGPRVVYYTHKVLPEVSARLLKPINPYIKPVAEDAERAMKSVKAFQERVGFKERLSDYGFTEKDAGRVAEFLFSRLKYMVGNTPFPVTEEVVKDVFLSAL</sequence>
<evidence type="ECO:0000259" key="2">
    <source>
        <dbReference type="Pfam" id="PF00465"/>
    </source>
</evidence>
<dbReference type="InterPro" id="IPR001670">
    <property type="entry name" value="ADH_Fe/GldA"/>
</dbReference>
<dbReference type="Gene3D" id="1.20.1090.10">
    <property type="entry name" value="Dehydroquinate synthase-like - alpha domain"/>
    <property type="match status" value="1"/>
</dbReference>
<evidence type="ECO:0000259" key="3">
    <source>
        <dbReference type="Pfam" id="PF25137"/>
    </source>
</evidence>
<organism evidence="4 5">
    <name type="scientific">Thermogladius calderae (strain DSM 22663 / VKM B-2946 / 1633)</name>
    <dbReference type="NCBI Taxonomy" id="1184251"/>
    <lineage>
        <taxon>Archaea</taxon>
        <taxon>Thermoproteota</taxon>
        <taxon>Thermoprotei</taxon>
        <taxon>Desulfurococcales</taxon>
        <taxon>Desulfurococcaceae</taxon>
        <taxon>Thermogladius</taxon>
    </lineage>
</organism>
<dbReference type="STRING" id="1184251.TCELL_1255"/>
<gene>
    <name evidence="4" type="ordered locus">TCELL_1255</name>
</gene>
<name>I3TFZ0_THEC1</name>
<dbReference type="EMBL" id="CP003531">
    <property type="protein sequence ID" value="AFK51678.1"/>
    <property type="molecule type" value="Genomic_DNA"/>
</dbReference>
<feature type="domain" description="Fe-containing alcohol dehydrogenase-like C-terminal" evidence="3">
    <location>
        <begin position="188"/>
        <end position="383"/>
    </location>
</feature>
<dbReference type="InterPro" id="IPR045910">
    <property type="entry name" value="AdhA-like"/>
</dbReference>
<dbReference type="OrthoDB" id="57329at2157"/>
<keyword evidence="1" id="KW-0560">Oxidoreductase</keyword>
<dbReference type="FunFam" id="3.40.50.1970:FF:000003">
    <property type="entry name" value="Alcohol dehydrogenase, iron-containing"/>
    <property type="match status" value="1"/>
</dbReference>
<evidence type="ECO:0000313" key="5">
    <source>
        <dbReference type="Proteomes" id="UP000005270"/>
    </source>
</evidence>
<dbReference type="RefSeq" id="WP_014737928.1">
    <property type="nucleotide sequence ID" value="NC_017954.1"/>
</dbReference>
<dbReference type="eggNOG" id="arCOG00984">
    <property type="taxonomic scope" value="Archaea"/>
</dbReference>
<dbReference type="InParanoid" id="I3TFZ0"/>
<dbReference type="KEGG" id="thg:TCELL_1255"/>
<dbReference type="Pfam" id="PF25137">
    <property type="entry name" value="ADH_Fe_C"/>
    <property type="match status" value="1"/>
</dbReference>